<dbReference type="Gene3D" id="1.10.4190.10">
    <property type="entry name" value="Urease accessory protein UreF"/>
    <property type="match status" value="1"/>
</dbReference>
<dbReference type="Pfam" id="PF01730">
    <property type="entry name" value="UreF"/>
    <property type="match status" value="1"/>
</dbReference>
<evidence type="ECO:0008006" key="4">
    <source>
        <dbReference type="Google" id="ProtNLM"/>
    </source>
</evidence>
<gene>
    <name evidence="3" type="ORF">METZ01_LOCUS123490</name>
</gene>
<name>A0A381Y0L5_9ZZZZ</name>
<reference evidence="3" key="1">
    <citation type="submission" date="2018-05" db="EMBL/GenBank/DDBJ databases">
        <authorList>
            <person name="Lanie J.A."/>
            <person name="Ng W.-L."/>
            <person name="Kazmierczak K.M."/>
            <person name="Andrzejewski T.M."/>
            <person name="Davidsen T.M."/>
            <person name="Wayne K.J."/>
            <person name="Tettelin H."/>
            <person name="Glass J.I."/>
            <person name="Rusch D."/>
            <person name="Podicherti R."/>
            <person name="Tsui H.-C.T."/>
            <person name="Winkler M.E."/>
        </authorList>
    </citation>
    <scope>NUCLEOTIDE SEQUENCE</scope>
</reference>
<sequence length="214" mass="24234">MSLMSPTLPIGGFSYSQGIEKAVEDRWIVDMDTSYQWLRGQLYCGVAYTDLPILRMLYDACDCGNKDGALRWSKILLACRETSELRQEEVNRGRALTKVIEGLEDSITDGWENIINTNYLSGLALIGTYWKIPISELLLGYSWSWLENQVSAVVKIIPLGQTQGQQLLHKLLELVPDIIKQSMLLEEFDIGRSQPALAIASSLHETQYTRIFRS</sequence>
<dbReference type="GO" id="GO:0016151">
    <property type="term" value="F:nickel cation binding"/>
    <property type="evidence" value="ECO:0007669"/>
    <property type="project" value="InterPro"/>
</dbReference>
<dbReference type="AlphaFoldDB" id="A0A381Y0L5"/>
<evidence type="ECO:0000256" key="1">
    <source>
        <dbReference type="ARBA" id="ARBA00022988"/>
    </source>
</evidence>
<evidence type="ECO:0000256" key="2">
    <source>
        <dbReference type="ARBA" id="ARBA00023186"/>
    </source>
</evidence>
<dbReference type="InterPro" id="IPR038277">
    <property type="entry name" value="UreF_sf"/>
</dbReference>
<dbReference type="PANTHER" id="PTHR33620:SF1">
    <property type="entry name" value="UREASE ACCESSORY PROTEIN F"/>
    <property type="match status" value="1"/>
</dbReference>
<evidence type="ECO:0000313" key="3">
    <source>
        <dbReference type="EMBL" id="SVA70636.1"/>
    </source>
</evidence>
<dbReference type="HAMAP" id="MF_01385">
    <property type="entry name" value="UreF"/>
    <property type="match status" value="1"/>
</dbReference>
<dbReference type="EMBL" id="UINC01017093">
    <property type="protein sequence ID" value="SVA70636.1"/>
    <property type="molecule type" value="Genomic_DNA"/>
</dbReference>
<dbReference type="PIRSF" id="PIRSF009467">
    <property type="entry name" value="Ureas_acces_UreF"/>
    <property type="match status" value="1"/>
</dbReference>
<protein>
    <recommendedName>
        <fullName evidence="4">Urease accessory protein UreF</fullName>
    </recommendedName>
</protein>
<dbReference type="PANTHER" id="PTHR33620">
    <property type="entry name" value="UREASE ACCESSORY PROTEIN F"/>
    <property type="match status" value="1"/>
</dbReference>
<proteinExistence type="inferred from homology"/>
<organism evidence="3">
    <name type="scientific">marine metagenome</name>
    <dbReference type="NCBI Taxonomy" id="408172"/>
    <lineage>
        <taxon>unclassified sequences</taxon>
        <taxon>metagenomes</taxon>
        <taxon>ecological metagenomes</taxon>
    </lineage>
</organism>
<accession>A0A381Y0L5</accession>
<dbReference type="InterPro" id="IPR002639">
    <property type="entry name" value="UreF"/>
</dbReference>
<keyword evidence="2" id="KW-0143">Chaperone</keyword>
<keyword evidence="1" id="KW-0996">Nickel insertion</keyword>